<dbReference type="AlphaFoldDB" id="A0A1D1VHT5"/>
<protein>
    <submittedName>
        <fullName evidence="1">Uncharacterized protein</fullName>
    </submittedName>
</protein>
<proteinExistence type="predicted"/>
<dbReference type="Proteomes" id="UP000186922">
    <property type="component" value="Unassembled WGS sequence"/>
</dbReference>
<accession>A0A1D1VHT5</accession>
<dbReference type="EMBL" id="BDGG01000007">
    <property type="protein sequence ID" value="GAV01195.1"/>
    <property type="molecule type" value="Genomic_DNA"/>
</dbReference>
<gene>
    <name evidence="1" type="primary">RvY_11943-1</name>
    <name evidence="1" type="synonym">RvY_11943.1</name>
    <name evidence="1" type="ORF">RvY_11943</name>
</gene>
<evidence type="ECO:0000313" key="1">
    <source>
        <dbReference type="EMBL" id="GAV01195.1"/>
    </source>
</evidence>
<name>A0A1D1VHT5_RAMVA</name>
<comment type="caution">
    <text evidence="1">The sequence shown here is derived from an EMBL/GenBank/DDBJ whole genome shotgun (WGS) entry which is preliminary data.</text>
</comment>
<evidence type="ECO:0000313" key="2">
    <source>
        <dbReference type="Proteomes" id="UP000186922"/>
    </source>
</evidence>
<sequence>MQHRRLPGKSSSVYSQRSRRYGIWAAGAAKMRCVSRICARTADKLKVRTLTTCTCIPPCDAHLQVIHLGKSVNRFDM</sequence>
<reference evidence="1 2" key="1">
    <citation type="journal article" date="2016" name="Nat. Commun.">
        <title>Extremotolerant tardigrade genome and improved radiotolerance of human cultured cells by tardigrade-unique protein.</title>
        <authorList>
            <person name="Hashimoto T."/>
            <person name="Horikawa D.D."/>
            <person name="Saito Y."/>
            <person name="Kuwahara H."/>
            <person name="Kozuka-Hata H."/>
            <person name="Shin-I T."/>
            <person name="Minakuchi Y."/>
            <person name="Ohishi K."/>
            <person name="Motoyama A."/>
            <person name="Aizu T."/>
            <person name="Enomoto A."/>
            <person name="Kondo K."/>
            <person name="Tanaka S."/>
            <person name="Hara Y."/>
            <person name="Koshikawa S."/>
            <person name="Sagara H."/>
            <person name="Miura T."/>
            <person name="Yokobori S."/>
            <person name="Miyagawa K."/>
            <person name="Suzuki Y."/>
            <person name="Kubo T."/>
            <person name="Oyama M."/>
            <person name="Kohara Y."/>
            <person name="Fujiyama A."/>
            <person name="Arakawa K."/>
            <person name="Katayama T."/>
            <person name="Toyoda A."/>
            <person name="Kunieda T."/>
        </authorList>
    </citation>
    <scope>NUCLEOTIDE SEQUENCE [LARGE SCALE GENOMIC DNA]</scope>
    <source>
        <strain evidence="1 2">YOKOZUNA-1</strain>
    </source>
</reference>
<keyword evidence="2" id="KW-1185">Reference proteome</keyword>
<organism evidence="1 2">
    <name type="scientific">Ramazzottius varieornatus</name>
    <name type="common">Water bear</name>
    <name type="synonym">Tardigrade</name>
    <dbReference type="NCBI Taxonomy" id="947166"/>
    <lineage>
        <taxon>Eukaryota</taxon>
        <taxon>Metazoa</taxon>
        <taxon>Ecdysozoa</taxon>
        <taxon>Tardigrada</taxon>
        <taxon>Eutardigrada</taxon>
        <taxon>Parachela</taxon>
        <taxon>Hypsibioidea</taxon>
        <taxon>Ramazzottiidae</taxon>
        <taxon>Ramazzottius</taxon>
    </lineage>
</organism>